<keyword evidence="1" id="KW-0812">Transmembrane</keyword>
<keyword evidence="1" id="KW-0472">Membrane</keyword>
<evidence type="ECO:0000313" key="2">
    <source>
        <dbReference type="EMBL" id="CAF0893462.1"/>
    </source>
</evidence>
<protein>
    <submittedName>
        <fullName evidence="2">Uncharacterized protein</fullName>
    </submittedName>
</protein>
<dbReference type="EMBL" id="CAJNOR010000369">
    <property type="protein sequence ID" value="CAF0893462.1"/>
    <property type="molecule type" value="Genomic_DNA"/>
</dbReference>
<keyword evidence="1" id="KW-1133">Transmembrane helix</keyword>
<name>A0A813Z4L3_ADIRI</name>
<proteinExistence type="predicted"/>
<evidence type="ECO:0000256" key="1">
    <source>
        <dbReference type="SAM" id="Phobius"/>
    </source>
</evidence>
<dbReference type="Proteomes" id="UP000663828">
    <property type="component" value="Unassembled WGS sequence"/>
</dbReference>
<gene>
    <name evidence="2" type="ORF">XAT740_LOCUS7636</name>
</gene>
<sequence>MTWNQTIVLENNDTMNLTNESLLTLSKNQAFLWNSNWFMISLATLALLLVIVLIGTGVWFWYNRTRHVRRRHSLPIAVDNVMETRKLQEKQFSSSPIINIPNKAPPVPPRPLSYTTTLSKVEYRSNL</sequence>
<comment type="caution">
    <text evidence="2">The sequence shown here is derived from an EMBL/GenBank/DDBJ whole genome shotgun (WGS) entry which is preliminary data.</text>
</comment>
<keyword evidence="3" id="KW-1185">Reference proteome</keyword>
<accession>A0A813Z4L3</accession>
<dbReference type="AlphaFoldDB" id="A0A813Z4L3"/>
<organism evidence="2 3">
    <name type="scientific">Adineta ricciae</name>
    <name type="common">Rotifer</name>
    <dbReference type="NCBI Taxonomy" id="249248"/>
    <lineage>
        <taxon>Eukaryota</taxon>
        <taxon>Metazoa</taxon>
        <taxon>Spiralia</taxon>
        <taxon>Gnathifera</taxon>
        <taxon>Rotifera</taxon>
        <taxon>Eurotatoria</taxon>
        <taxon>Bdelloidea</taxon>
        <taxon>Adinetida</taxon>
        <taxon>Adinetidae</taxon>
        <taxon>Adineta</taxon>
    </lineage>
</organism>
<feature type="transmembrane region" description="Helical" evidence="1">
    <location>
        <begin position="37"/>
        <end position="62"/>
    </location>
</feature>
<evidence type="ECO:0000313" key="3">
    <source>
        <dbReference type="Proteomes" id="UP000663828"/>
    </source>
</evidence>
<reference evidence="2" key="1">
    <citation type="submission" date="2021-02" db="EMBL/GenBank/DDBJ databases">
        <authorList>
            <person name="Nowell W R."/>
        </authorList>
    </citation>
    <scope>NUCLEOTIDE SEQUENCE</scope>
</reference>